<dbReference type="PRINTS" id="PR00502">
    <property type="entry name" value="NUDIXFAMILY"/>
</dbReference>
<dbReference type="AlphaFoldDB" id="A0A0F3IFY9"/>
<dbReference type="SUPFAM" id="SSF55811">
    <property type="entry name" value="Nudix"/>
    <property type="match status" value="1"/>
</dbReference>
<dbReference type="PROSITE" id="PS51462">
    <property type="entry name" value="NUDIX"/>
    <property type="match status" value="1"/>
</dbReference>
<comment type="caution">
    <text evidence="5">The sequence shown here is derived from an EMBL/GenBank/DDBJ whole genome shotgun (WGS) entry which is preliminary data.</text>
</comment>
<sequence length="159" mass="17711">MQNTPFTQPAIGVSAVIFNEHQHVLLIKRNKAPACGLWSIPGGKQEAGESLITACQREVYEETGLSVEVKHIVAVVERNMPPFHYVIIDFFAVLTGENTQPKADSDVSDARWIDIRSIHEYDLVPGLLAIIDKTWRYHTQAAFGLADSEHQGTDFILTP</sequence>
<evidence type="ECO:0000256" key="2">
    <source>
        <dbReference type="ARBA" id="ARBA00022801"/>
    </source>
</evidence>
<evidence type="ECO:0000259" key="4">
    <source>
        <dbReference type="PROSITE" id="PS51462"/>
    </source>
</evidence>
<reference evidence="6" key="1">
    <citation type="submission" date="2015-03" db="EMBL/GenBank/DDBJ databases">
        <title>Draft genome sequence of a novel methanotroph (Sn10-6) isolated from flooded ricefield rhizosphere in India.</title>
        <authorList>
            <person name="Pandit P.S."/>
            <person name="Pore S.D."/>
            <person name="Arora P."/>
            <person name="Kapse N.G."/>
            <person name="Dhakephalkar P.K."/>
            <person name="Rahalkar M.C."/>
        </authorList>
    </citation>
    <scope>NUCLEOTIDE SEQUENCE [LARGE SCALE GENOMIC DNA]</scope>
    <source>
        <strain evidence="6">Sn10-6</strain>
    </source>
</reference>
<protein>
    <submittedName>
        <fullName evidence="5">ADP-ribose pyrophosphatase</fullName>
    </submittedName>
</protein>
<dbReference type="OrthoDB" id="542521at2"/>
<comment type="cofactor">
    <cofactor evidence="1">
        <name>Mg(2+)</name>
        <dbReference type="ChEBI" id="CHEBI:18420"/>
    </cofactor>
</comment>
<name>A0A0F3IFY9_9GAMM</name>
<dbReference type="EMBL" id="LAJX01000203">
    <property type="protein sequence ID" value="KJV05592.1"/>
    <property type="molecule type" value="Genomic_DNA"/>
</dbReference>
<feature type="domain" description="Nudix hydrolase" evidence="4">
    <location>
        <begin position="8"/>
        <end position="137"/>
    </location>
</feature>
<dbReference type="Proteomes" id="UP000033684">
    <property type="component" value="Unassembled WGS sequence"/>
</dbReference>
<evidence type="ECO:0000256" key="3">
    <source>
        <dbReference type="RuleBase" id="RU003476"/>
    </source>
</evidence>
<dbReference type="PANTHER" id="PTHR43736">
    <property type="entry name" value="ADP-RIBOSE PYROPHOSPHATASE"/>
    <property type="match status" value="1"/>
</dbReference>
<keyword evidence="6" id="KW-1185">Reference proteome</keyword>
<evidence type="ECO:0000256" key="1">
    <source>
        <dbReference type="ARBA" id="ARBA00001946"/>
    </source>
</evidence>
<gene>
    <name evidence="5" type="ORF">VZ94_17020</name>
</gene>
<dbReference type="PROSITE" id="PS00893">
    <property type="entry name" value="NUDIX_BOX"/>
    <property type="match status" value="1"/>
</dbReference>
<keyword evidence="2 3" id="KW-0378">Hydrolase</keyword>
<dbReference type="Pfam" id="PF00293">
    <property type="entry name" value="NUDIX"/>
    <property type="match status" value="1"/>
</dbReference>
<dbReference type="RefSeq" id="WP_045780135.1">
    <property type="nucleotide sequence ID" value="NZ_LAJX01000203.1"/>
</dbReference>
<proteinExistence type="inferred from homology"/>
<evidence type="ECO:0000313" key="6">
    <source>
        <dbReference type="Proteomes" id="UP000033684"/>
    </source>
</evidence>
<reference evidence="5 6" key="2">
    <citation type="journal article" date="2016" name="Microb. Ecol.">
        <title>Genome Characteristics of a Novel Type I Methanotroph (Sn10-6) Isolated from a Flooded Indian Rice Field.</title>
        <authorList>
            <person name="Rahalkar M.C."/>
            <person name="Pandit P.S."/>
            <person name="Dhakephalkar P.K."/>
            <person name="Pore S."/>
            <person name="Arora P."/>
            <person name="Kapse N."/>
        </authorList>
    </citation>
    <scope>NUCLEOTIDE SEQUENCE [LARGE SCALE GENOMIC DNA]</scope>
    <source>
        <strain evidence="5 6">Sn10-6</strain>
    </source>
</reference>
<dbReference type="InterPro" id="IPR020084">
    <property type="entry name" value="NUDIX_hydrolase_CS"/>
</dbReference>
<dbReference type="InterPro" id="IPR000086">
    <property type="entry name" value="NUDIX_hydrolase_dom"/>
</dbReference>
<evidence type="ECO:0000313" key="5">
    <source>
        <dbReference type="EMBL" id="KJV05592.1"/>
    </source>
</evidence>
<dbReference type="PANTHER" id="PTHR43736:SF1">
    <property type="entry name" value="DIHYDRONEOPTERIN TRIPHOSPHATE DIPHOSPHATASE"/>
    <property type="match status" value="1"/>
</dbReference>
<dbReference type="CDD" id="cd04673">
    <property type="entry name" value="NUDIX_ADPRase"/>
    <property type="match status" value="1"/>
</dbReference>
<organism evidence="5 6">
    <name type="scientific">Methylocucumis oryzae</name>
    <dbReference type="NCBI Taxonomy" id="1632867"/>
    <lineage>
        <taxon>Bacteria</taxon>
        <taxon>Pseudomonadati</taxon>
        <taxon>Pseudomonadota</taxon>
        <taxon>Gammaproteobacteria</taxon>
        <taxon>Methylococcales</taxon>
        <taxon>Methylococcaceae</taxon>
        <taxon>Methylocucumis</taxon>
    </lineage>
</organism>
<accession>A0A0F3IFY9</accession>
<comment type="similarity">
    <text evidence="3">Belongs to the Nudix hydrolase family.</text>
</comment>
<dbReference type="InterPro" id="IPR015797">
    <property type="entry name" value="NUDIX_hydrolase-like_dom_sf"/>
</dbReference>
<dbReference type="GO" id="GO:0016787">
    <property type="term" value="F:hydrolase activity"/>
    <property type="evidence" value="ECO:0007669"/>
    <property type="project" value="UniProtKB-KW"/>
</dbReference>
<dbReference type="InterPro" id="IPR020476">
    <property type="entry name" value="Nudix_hydrolase"/>
</dbReference>
<dbReference type="Gene3D" id="3.90.79.10">
    <property type="entry name" value="Nucleoside Triphosphate Pyrophosphohydrolase"/>
    <property type="match status" value="1"/>
</dbReference>